<dbReference type="PANTHER" id="PTHR33744">
    <property type="entry name" value="CARBOHYDRATE DIACID REGULATOR"/>
    <property type="match status" value="1"/>
</dbReference>
<organism evidence="2 3">
    <name type="scientific">Streptomyces alboflavus</name>
    <dbReference type="NCBI Taxonomy" id="67267"/>
    <lineage>
        <taxon>Bacteria</taxon>
        <taxon>Bacillati</taxon>
        <taxon>Actinomycetota</taxon>
        <taxon>Actinomycetes</taxon>
        <taxon>Kitasatosporales</taxon>
        <taxon>Streptomycetaceae</taxon>
        <taxon>Streptomyces</taxon>
    </lineage>
</organism>
<evidence type="ECO:0000313" key="3">
    <source>
        <dbReference type="Proteomes" id="UP000195880"/>
    </source>
</evidence>
<keyword evidence="3" id="KW-1185">Reference proteome</keyword>
<accession>A0A1Z1W3Z2</accession>
<dbReference type="InterPro" id="IPR051448">
    <property type="entry name" value="CdaR-like_regulators"/>
</dbReference>
<dbReference type="Proteomes" id="UP000195880">
    <property type="component" value="Chromosome"/>
</dbReference>
<dbReference type="GO" id="GO:0003677">
    <property type="term" value="F:DNA binding"/>
    <property type="evidence" value="ECO:0007669"/>
    <property type="project" value="UniProtKB-KW"/>
</dbReference>
<gene>
    <name evidence="2" type="ORF">SMD44_00539</name>
</gene>
<evidence type="ECO:0000313" key="2">
    <source>
        <dbReference type="EMBL" id="ARX81141.1"/>
    </source>
</evidence>
<dbReference type="Gene3D" id="1.10.10.2840">
    <property type="entry name" value="PucR C-terminal helix-turn-helix domain"/>
    <property type="match status" value="2"/>
</dbReference>
<dbReference type="eggNOG" id="COG2508">
    <property type="taxonomic scope" value="Bacteria"/>
</dbReference>
<dbReference type="EMBL" id="CP021748">
    <property type="protein sequence ID" value="ARX81141.1"/>
    <property type="molecule type" value="Genomic_DNA"/>
</dbReference>
<dbReference type="Pfam" id="PF13556">
    <property type="entry name" value="HTH_30"/>
    <property type="match status" value="1"/>
</dbReference>
<dbReference type="InterPro" id="IPR042070">
    <property type="entry name" value="PucR_C-HTH_sf"/>
</dbReference>
<name>A0A1Z1W3Z2_9ACTN</name>
<feature type="domain" description="PucR C-terminal helix-turn-helix" evidence="1">
    <location>
        <begin position="458"/>
        <end position="511"/>
    </location>
</feature>
<keyword evidence="2" id="KW-0238">DNA-binding</keyword>
<proteinExistence type="predicted"/>
<evidence type="ECO:0000259" key="1">
    <source>
        <dbReference type="Pfam" id="PF13556"/>
    </source>
</evidence>
<dbReference type="KEGG" id="salf:SMD44_00539"/>
<protein>
    <submittedName>
        <fullName evidence="2">DNA-binding protein</fullName>
    </submittedName>
</protein>
<dbReference type="InterPro" id="IPR025736">
    <property type="entry name" value="PucR_C-HTH_dom"/>
</dbReference>
<dbReference type="STRING" id="67267.GCA_000716675_02571"/>
<dbReference type="AlphaFoldDB" id="A0A1Z1W3Z2"/>
<sequence>MLTLGMLAGRAELELAFAGGVDAARFEAVGVAGLTALTVSQLLEGEPQRRLDAGCLVLVTGLQFRGRGRAEVALETLMEQLALDGCAGLVVSLAPGAHQPLPQAIRDLSHALSVPVLVTTAPLREWAKTRHRLQESRLAGAELRASQLTTLVQQVPSELADPRAMQRIADWLARALQVQVLVSDPHRVLAASPATAAEALAPAIIHSSVDAAASSRPSGPHTRLISLGPARGAGTVLAVARGTAPFDDAEVRLLGHAAKLLGLLDQARREYRAAAETSRAARRAAVELLLDGEVDKARRVLAAQAPGLLDADTVRVFVVDVPCAHRDVAVRRCEVVTEGRALVIADPRADRRIVVVQPVRPGRPDDGVGADLTRLVAALGAEASVGGSGVYSMSLLADALREASAAQGFALLQPDAAALSAPNTDLIGLLPPRDAQLWARTLLDPLMRHDAQWEQMRETLSMALAHPYTVAARRLNLHRNTVTRRVARAAEALRVDFTSVADRIAVGLALELVTHREPPARSMTPGTPGTPGAYAPTLHSLLSSPQITAWADTLLRSARGDRRDLITTATVWLTHEAHLEPAARALGLSEATVRSHLRALEAHMSRDLGSLGGLRDLQFALYVATGKVEIAESRGVLVPAT</sequence>
<dbReference type="RefSeq" id="WP_237306848.1">
    <property type="nucleotide sequence ID" value="NZ_CP021748.1"/>
</dbReference>
<reference evidence="2 3" key="1">
    <citation type="submission" date="2017-05" db="EMBL/GenBank/DDBJ databases">
        <title>Streptomyces alboflavus Genome sequencing and assembly.</title>
        <authorList>
            <person name="Wang Y."/>
            <person name="Du B."/>
            <person name="Ding Y."/>
            <person name="Liu H."/>
            <person name="Hou Q."/>
            <person name="Liu K."/>
            <person name="Wang C."/>
            <person name="Yao L."/>
        </authorList>
    </citation>
    <scope>NUCLEOTIDE SEQUENCE [LARGE SCALE GENOMIC DNA]</scope>
    <source>
        <strain evidence="2 3">MDJK44</strain>
    </source>
</reference>
<dbReference type="PANTHER" id="PTHR33744:SF1">
    <property type="entry name" value="DNA-BINDING TRANSCRIPTIONAL ACTIVATOR ADER"/>
    <property type="match status" value="1"/>
</dbReference>